<dbReference type="GO" id="GO:0003724">
    <property type="term" value="F:RNA helicase activity"/>
    <property type="evidence" value="ECO:0007669"/>
    <property type="project" value="UniProtKB-EC"/>
</dbReference>
<dbReference type="PROSITE" id="PS00690">
    <property type="entry name" value="DEAH_ATP_HELICASE"/>
    <property type="match status" value="1"/>
</dbReference>
<organism evidence="8 9">
    <name type="scientific">Lachnellula occidentalis</name>
    <dbReference type="NCBI Taxonomy" id="215460"/>
    <lineage>
        <taxon>Eukaryota</taxon>
        <taxon>Fungi</taxon>
        <taxon>Dikarya</taxon>
        <taxon>Ascomycota</taxon>
        <taxon>Pezizomycotina</taxon>
        <taxon>Leotiomycetes</taxon>
        <taxon>Helotiales</taxon>
        <taxon>Lachnaceae</taxon>
        <taxon>Lachnellula</taxon>
    </lineage>
</organism>
<dbReference type="InterPro" id="IPR027417">
    <property type="entry name" value="P-loop_NTPase"/>
</dbReference>
<dbReference type="PROSITE" id="PS51194">
    <property type="entry name" value="HELICASE_CTER"/>
    <property type="match status" value="1"/>
</dbReference>
<reference evidence="8 9" key="1">
    <citation type="submission" date="2018-05" db="EMBL/GenBank/DDBJ databases">
        <title>Genome sequencing and assembly of the regulated plant pathogen Lachnellula willkommii and related sister species for the development of diagnostic species identification markers.</title>
        <authorList>
            <person name="Giroux E."/>
            <person name="Bilodeau G."/>
        </authorList>
    </citation>
    <scope>NUCLEOTIDE SEQUENCE [LARGE SCALE GENOMIC DNA]</scope>
    <source>
        <strain evidence="8 9">CBS 160.35</strain>
    </source>
</reference>
<dbReference type="Pfam" id="PF04408">
    <property type="entry name" value="WHD_HA2"/>
    <property type="match status" value="1"/>
</dbReference>
<dbReference type="Gene3D" id="1.20.120.1080">
    <property type="match status" value="1"/>
</dbReference>
<feature type="domain" description="Helicase C-terminal" evidence="7">
    <location>
        <begin position="666"/>
        <end position="842"/>
    </location>
</feature>
<dbReference type="CDD" id="cd17917">
    <property type="entry name" value="DEXHc_RHA-like"/>
    <property type="match status" value="1"/>
</dbReference>
<dbReference type="InterPro" id="IPR007502">
    <property type="entry name" value="Helicase-assoc_dom"/>
</dbReference>
<dbReference type="InterPro" id="IPR048333">
    <property type="entry name" value="HA2_WH"/>
</dbReference>
<dbReference type="SMART" id="SM00847">
    <property type="entry name" value="HA2"/>
    <property type="match status" value="1"/>
</dbReference>
<dbReference type="GO" id="GO:0003723">
    <property type="term" value="F:RNA binding"/>
    <property type="evidence" value="ECO:0007669"/>
    <property type="project" value="TreeGrafter"/>
</dbReference>
<dbReference type="Pfam" id="PF00270">
    <property type="entry name" value="DEAD"/>
    <property type="match status" value="1"/>
</dbReference>
<feature type="region of interest" description="Disordered" evidence="5">
    <location>
        <begin position="1207"/>
        <end position="1230"/>
    </location>
</feature>
<evidence type="ECO:0000256" key="5">
    <source>
        <dbReference type="SAM" id="MobiDB-lite"/>
    </source>
</evidence>
<evidence type="ECO:0000259" key="6">
    <source>
        <dbReference type="PROSITE" id="PS51192"/>
    </source>
</evidence>
<evidence type="ECO:0000256" key="4">
    <source>
        <dbReference type="ARBA" id="ARBA00022840"/>
    </source>
</evidence>
<dbReference type="PANTHER" id="PTHR18934:SF145">
    <property type="entry name" value="ATP-DEPENDENT RNA HELICASE DHX57-RELATED"/>
    <property type="match status" value="1"/>
</dbReference>
<dbReference type="Pfam" id="PF00271">
    <property type="entry name" value="Helicase_C"/>
    <property type="match status" value="1"/>
</dbReference>
<proteinExistence type="predicted"/>
<protein>
    <recommendedName>
        <fullName evidence="1">RNA helicase</fullName>
        <ecNumber evidence="1">3.6.4.13</ecNumber>
    </recommendedName>
</protein>
<dbReference type="InterPro" id="IPR002464">
    <property type="entry name" value="DNA/RNA_helicase_DEAH_CS"/>
</dbReference>
<evidence type="ECO:0000256" key="1">
    <source>
        <dbReference type="ARBA" id="ARBA00012552"/>
    </source>
</evidence>
<dbReference type="PANTHER" id="PTHR18934">
    <property type="entry name" value="ATP-DEPENDENT RNA HELICASE"/>
    <property type="match status" value="1"/>
</dbReference>
<keyword evidence="4" id="KW-0067">ATP-binding</keyword>
<dbReference type="OrthoDB" id="5600252at2759"/>
<dbReference type="Proteomes" id="UP000443090">
    <property type="component" value="Unassembled WGS sequence"/>
</dbReference>
<dbReference type="PROSITE" id="PS51192">
    <property type="entry name" value="HELICASE_ATP_BIND_1"/>
    <property type="match status" value="1"/>
</dbReference>
<dbReference type="EC" id="3.6.4.13" evidence="1"/>
<evidence type="ECO:0000256" key="3">
    <source>
        <dbReference type="ARBA" id="ARBA00022801"/>
    </source>
</evidence>
<keyword evidence="9" id="KW-1185">Reference proteome</keyword>
<keyword evidence="8" id="KW-0347">Helicase</keyword>
<evidence type="ECO:0000313" key="8">
    <source>
        <dbReference type="EMBL" id="TVY37793.1"/>
    </source>
</evidence>
<dbReference type="InterPro" id="IPR001650">
    <property type="entry name" value="Helicase_C-like"/>
</dbReference>
<dbReference type="AlphaFoldDB" id="A0A8H8U870"/>
<dbReference type="SUPFAM" id="SSF52540">
    <property type="entry name" value="P-loop containing nucleoside triphosphate hydrolases"/>
    <property type="match status" value="1"/>
</dbReference>
<dbReference type="InterPro" id="IPR014001">
    <property type="entry name" value="Helicase_ATP-bd"/>
</dbReference>
<comment type="caution">
    <text evidence="8">The sequence shown here is derived from an EMBL/GenBank/DDBJ whole genome shotgun (WGS) entry which is preliminary data.</text>
</comment>
<sequence>MKRNATVRGCARALEAAVLLHIPMPSFSSKLHIITPPLRTPLLRIARQNSIQDRRHYATQGPAPVQEDAAHEDYPHAPPGVCANPLDHDARRDIGRGLFAAEGQLSEGELNRQAKPEYAAEMFARAMSDIYNYGATILATPCFQMRSPAEVQFTVTIQLLGPDVQVAGSGSGSFERAILNASLDLKAVVKKYHVEHGDDPISMTSDSTLNIDNAKPFLVFYNTYYGKAQITFDTHPVKRTPGMQSDLVGVQAKLNGKQIDLPVFAITASTSSVADLIAAIHLLREKPELFNEFLEMGKSSLGTVLQPVRTIPLIVRPEILSTMVSASNQFLQKRSVNDEQPAFDEQESIMRSFRSRRVLSPSSAKKRNWVLKDQHEAFQNDDSHASLRYLKSTFPMNQYRDKVLDLINQNVYSIIAGATGSGKTTQVPQIILEDAIRRGVGSNANIICTQPRRIAATSIARRVAAERGETLQKTVGYHVKDDSKLPKDDGSITYCTTGILIRLFQHQPDEVMDRLSHIIIDEVHERDRLIDFLMIMIKKAVEKRQQTGKRIPRITLMSATLNTDLFQDYFGQNIEGGAKVPCPLLDVPGRSFGIEEIYLEDILTEFREAYQLPELNILQNDPTTQAYLESENTLVAGSETDLIERTRQTNTEEEASLVPAGLVATTIAHVAKKSSHGAILAFLPGLGEILEVEKFLRTTNPLGSNFNDEATFRIFLLHSSSQDSQDSQDTVFENLPDGCRKIVLSTNIAETSITIPDVQYVVDSGKCRERCYNQKSGISKLQSTWISEANLRQRSGRAGRVQNGNYYALFSRARRNTFRAAKVPEILRSDLQEMCLDIKAQSFQTPIDDFFAAAIDPPLPDNVKIAIRALKSLEAITDDDKLTPLGRLLASLPVHPELGKLIVLGVVFRCFDSLLIIGAAAQERSGLFLRSPLERAAADKAKKAFELGTMSDPVTLINAFREARRMWRQKDPNFLAKMRQQFLNVHAFRSIDRKMRDIEFALIEAGLISFSAPSHAVEFQRGHPSINRNSNSLPLLKALCFAGHRGNLAIQANSSQCRTRKELTLLHPSSLHSNIKRLRTKRIEMFPKSASSVYSYHRLEQKQNSQALFLRDSTQGSALMAALFGSEVQSVGENLIVNRWLPLKVTSDLSDNESHKVILKFREALDLMLSDAFSSLAKQGDKSRYLAVDPLREKFAAALTAVLEIEGGTEGGTEGEGEGKGEDEVWGDGDSNIEADYAAAKRSSMRAS</sequence>
<dbReference type="Gene3D" id="3.40.50.300">
    <property type="entry name" value="P-loop containing nucleotide triphosphate hydrolases"/>
    <property type="match status" value="2"/>
</dbReference>
<name>A0A8H8U870_9HELO</name>
<dbReference type="GO" id="GO:1990904">
    <property type="term" value="C:ribonucleoprotein complex"/>
    <property type="evidence" value="ECO:0007669"/>
    <property type="project" value="UniProtKB-ARBA"/>
</dbReference>
<dbReference type="CDD" id="cd18791">
    <property type="entry name" value="SF2_C_RHA"/>
    <property type="match status" value="1"/>
</dbReference>
<gene>
    <name evidence="8" type="ORF">LOCC1_G005444</name>
</gene>
<dbReference type="GO" id="GO:0016787">
    <property type="term" value="F:hydrolase activity"/>
    <property type="evidence" value="ECO:0007669"/>
    <property type="project" value="UniProtKB-KW"/>
</dbReference>
<accession>A0A8H8U870</accession>
<evidence type="ECO:0000256" key="2">
    <source>
        <dbReference type="ARBA" id="ARBA00022741"/>
    </source>
</evidence>
<feature type="domain" description="Helicase ATP-binding" evidence="6">
    <location>
        <begin position="404"/>
        <end position="579"/>
    </location>
</feature>
<dbReference type="InterPro" id="IPR011545">
    <property type="entry name" value="DEAD/DEAH_box_helicase_dom"/>
</dbReference>
<dbReference type="SMART" id="SM00487">
    <property type="entry name" value="DEXDc"/>
    <property type="match status" value="1"/>
</dbReference>
<dbReference type="SMART" id="SM00490">
    <property type="entry name" value="HELICc"/>
    <property type="match status" value="1"/>
</dbReference>
<evidence type="ECO:0000313" key="9">
    <source>
        <dbReference type="Proteomes" id="UP000443090"/>
    </source>
</evidence>
<keyword evidence="3" id="KW-0378">Hydrolase</keyword>
<dbReference type="GO" id="GO:0005524">
    <property type="term" value="F:ATP binding"/>
    <property type="evidence" value="ECO:0007669"/>
    <property type="project" value="UniProtKB-KW"/>
</dbReference>
<dbReference type="EMBL" id="QGMI01000674">
    <property type="protein sequence ID" value="TVY37793.1"/>
    <property type="molecule type" value="Genomic_DNA"/>
</dbReference>
<evidence type="ECO:0000259" key="7">
    <source>
        <dbReference type="PROSITE" id="PS51194"/>
    </source>
</evidence>
<keyword evidence="2" id="KW-0547">Nucleotide-binding</keyword>